<accession>A0AAW1MY42</accession>
<dbReference type="InterPro" id="IPR012938">
    <property type="entry name" value="Glc/Sorbosone_DH"/>
</dbReference>
<organism evidence="15 16">
    <name type="scientific">Saponaria officinalis</name>
    <name type="common">Common soapwort</name>
    <name type="synonym">Lychnis saponaria</name>
    <dbReference type="NCBI Taxonomy" id="3572"/>
    <lineage>
        <taxon>Eukaryota</taxon>
        <taxon>Viridiplantae</taxon>
        <taxon>Streptophyta</taxon>
        <taxon>Embryophyta</taxon>
        <taxon>Tracheophyta</taxon>
        <taxon>Spermatophyta</taxon>
        <taxon>Magnoliopsida</taxon>
        <taxon>eudicotyledons</taxon>
        <taxon>Gunneridae</taxon>
        <taxon>Pentapetalae</taxon>
        <taxon>Caryophyllales</taxon>
        <taxon>Caryophyllaceae</taxon>
        <taxon>Caryophylleae</taxon>
        <taxon>Saponaria</taxon>
    </lineage>
</organism>
<evidence type="ECO:0000256" key="13">
    <source>
        <dbReference type="SAM" id="SignalP"/>
    </source>
</evidence>
<evidence type="ECO:0000259" key="14">
    <source>
        <dbReference type="Pfam" id="PF07995"/>
    </source>
</evidence>
<dbReference type="PANTHER" id="PTHR19328">
    <property type="entry name" value="HEDGEHOG-INTERACTING PROTEIN"/>
    <property type="match status" value="1"/>
</dbReference>
<dbReference type="PANTHER" id="PTHR19328:SF60">
    <property type="entry name" value="HIPL1 PROTEIN-LIKE"/>
    <property type="match status" value="1"/>
</dbReference>
<keyword evidence="6" id="KW-0560">Oxidoreductase</keyword>
<keyword evidence="16" id="KW-1185">Reference proteome</keyword>
<keyword evidence="7 12" id="KW-0472">Membrane</keyword>
<keyword evidence="8" id="KW-0325">Glycoprotein</keyword>
<dbReference type="InterPro" id="IPR011041">
    <property type="entry name" value="Quinoprot_gluc/sorb_DH_b-prop"/>
</dbReference>
<evidence type="ECO:0000313" key="16">
    <source>
        <dbReference type="Proteomes" id="UP001443914"/>
    </source>
</evidence>
<keyword evidence="12" id="KW-1133">Transmembrane helix</keyword>
<dbReference type="Pfam" id="PF07995">
    <property type="entry name" value="GSDH"/>
    <property type="match status" value="1"/>
</dbReference>
<dbReference type="GO" id="GO:0016491">
    <property type="term" value="F:oxidoreductase activity"/>
    <property type="evidence" value="ECO:0007669"/>
    <property type="project" value="UniProtKB-KW"/>
</dbReference>
<feature type="signal peptide" evidence="13">
    <location>
        <begin position="1"/>
        <end position="22"/>
    </location>
</feature>
<keyword evidence="12" id="KW-0812">Transmembrane</keyword>
<keyword evidence="4 13" id="KW-0732">Signal</keyword>
<dbReference type="Gene3D" id="2.120.10.30">
    <property type="entry name" value="TolB, C-terminal domain"/>
    <property type="match status" value="1"/>
</dbReference>
<reference evidence="15" key="1">
    <citation type="submission" date="2024-03" db="EMBL/GenBank/DDBJ databases">
        <title>WGS assembly of Saponaria officinalis var. Norfolk2.</title>
        <authorList>
            <person name="Jenkins J."/>
            <person name="Shu S."/>
            <person name="Grimwood J."/>
            <person name="Barry K."/>
            <person name="Goodstein D."/>
            <person name="Schmutz J."/>
            <person name="Leebens-Mack J."/>
            <person name="Osbourn A."/>
        </authorList>
    </citation>
    <scope>NUCLEOTIDE SEQUENCE [LARGE SCALE GENOMIC DNA]</scope>
    <source>
        <strain evidence="15">JIC</strain>
    </source>
</reference>
<evidence type="ECO:0000256" key="8">
    <source>
        <dbReference type="ARBA" id="ARBA00023180"/>
    </source>
</evidence>
<comment type="cofactor">
    <cofactor evidence="1">
        <name>pyrroloquinoline quinone</name>
        <dbReference type="ChEBI" id="CHEBI:58442"/>
    </cofactor>
</comment>
<keyword evidence="5" id="KW-0634">PQQ</keyword>
<evidence type="ECO:0000256" key="2">
    <source>
        <dbReference type="ARBA" id="ARBA00004193"/>
    </source>
</evidence>
<evidence type="ECO:0000256" key="5">
    <source>
        <dbReference type="ARBA" id="ARBA00022891"/>
    </source>
</evidence>
<keyword evidence="9" id="KW-0449">Lipoprotein</keyword>
<evidence type="ECO:0000256" key="11">
    <source>
        <dbReference type="SAM" id="MobiDB-lite"/>
    </source>
</evidence>
<evidence type="ECO:0000256" key="4">
    <source>
        <dbReference type="ARBA" id="ARBA00022729"/>
    </source>
</evidence>
<dbReference type="EMBL" id="JBDFQZ010000002">
    <property type="protein sequence ID" value="KAK9750857.1"/>
    <property type="molecule type" value="Genomic_DNA"/>
</dbReference>
<evidence type="ECO:0000256" key="6">
    <source>
        <dbReference type="ARBA" id="ARBA00023002"/>
    </source>
</evidence>
<evidence type="ECO:0000256" key="3">
    <source>
        <dbReference type="ARBA" id="ARBA00022475"/>
    </source>
</evidence>
<name>A0AAW1MY42_SAPOF</name>
<evidence type="ECO:0000256" key="7">
    <source>
        <dbReference type="ARBA" id="ARBA00023136"/>
    </source>
</evidence>
<protein>
    <recommendedName>
        <fullName evidence="14">Glucose/Sorbosone dehydrogenase domain-containing protein</fullName>
    </recommendedName>
</protein>
<gene>
    <name evidence="15" type="ORF">RND81_02G227200</name>
</gene>
<evidence type="ECO:0000256" key="10">
    <source>
        <dbReference type="ARBA" id="ARBA00061483"/>
    </source>
</evidence>
<feature type="region of interest" description="Disordered" evidence="11">
    <location>
        <begin position="659"/>
        <end position="679"/>
    </location>
</feature>
<comment type="similarity">
    <text evidence="10">Belongs to the PQQ oxidoreductase GdhB family.</text>
</comment>
<dbReference type="GO" id="GO:0005886">
    <property type="term" value="C:plasma membrane"/>
    <property type="evidence" value="ECO:0007669"/>
    <property type="project" value="UniProtKB-SubCell"/>
</dbReference>
<evidence type="ECO:0000256" key="9">
    <source>
        <dbReference type="ARBA" id="ARBA00023288"/>
    </source>
</evidence>
<dbReference type="FunFam" id="2.120.10.30:FF:000067">
    <property type="entry name" value="HHIP-like 1"/>
    <property type="match status" value="1"/>
</dbReference>
<dbReference type="SUPFAM" id="SSF50952">
    <property type="entry name" value="Soluble quinoprotein glucose dehydrogenase"/>
    <property type="match status" value="1"/>
</dbReference>
<feature type="transmembrane region" description="Helical" evidence="12">
    <location>
        <begin position="685"/>
        <end position="702"/>
    </location>
</feature>
<comment type="subcellular location">
    <subcellularLocation>
        <location evidence="2">Cell membrane</location>
        <topology evidence="2">Lipid-anchor</topology>
    </subcellularLocation>
</comment>
<sequence>MAVFVAILLLIHGMLLLQHSSSLPLCNDMKAPVRRNSSLGFCEYSGSVCCDNNRDLQLHKQFVAMNISDHTCASLVKSVLCATCDPFAAELFKAKTNNNQQRPVPILCNSTNSGGSSSSKQSATSFCSIVWNECKNTLIQNSPFAPSLRGRAGSAAPITTSNSTTLTDLWQSENTFCNAFGSSPSNDSVCFDGEPVKLTNNTESDVSPKGLCLEKIGSESYINMAPHPDGSSRAFFSNLPGKIWMASIPEQDSGAKLGVEESDPFVDLTDEVLFDTTFGMLGMAFHPDFARNGRFFASYNCDRLKSPSCAGRCACNSDVNCDPSKFNSSGTGAPCQYQSVISEFTANGSLSSPSTDPHGKPAAVRRIFTMGLPYTNDHGGQILFGPDDGYLYVMMGDGGGRGDPYGFAQNKKSILGKILRLDIDNIPSEKEIDDLGLWGHYTIPHDNPYSEDKELAREIWAMGFRNPWRCGFDVDRPSYFVCADVGQDQYEEVDMVTKGGNYGWNTYEGPILSTPKKPSAVKDSIATQDLIFPVAGYTHKQVNNKIGSAAISGGFFYRSETDPCMTGRYLYGDLYASNIWSAIETPRNSGNFSSKALQFSCAYDSPLSCGAVPGTTLPALGYIFSFAQDNSNDIFILTSSGVYRVVRPSRCNYACSKETVRPVKGPSPSPSSPPSRAHSVKPMKHLFLLLISFLFMECLYIWHK</sequence>
<proteinExistence type="inferred from homology"/>
<evidence type="ECO:0000256" key="12">
    <source>
        <dbReference type="SAM" id="Phobius"/>
    </source>
</evidence>
<evidence type="ECO:0000313" key="15">
    <source>
        <dbReference type="EMBL" id="KAK9750857.1"/>
    </source>
</evidence>
<dbReference type="AlphaFoldDB" id="A0AAW1MY42"/>
<keyword evidence="3" id="KW-1003">Cell membrane</keyword>
<comment type="caution">
    <text evidence="15">The sequence shown here is derived from an EMBL/GenBank/DDBJ whole genome shotgun (WGS) entry which is preliminary data.</text>
</comment>
<feature type="chain" id="PRO_5043329393" description="Glucose/Sorbosone dehydrogenase domain-containing protein" evidence="13">
    <location>
        <begin position="23"/>
        <end position="704"/>
    </location>
</feature>
<dbReference type="Proteomes" id="UP001443914">
    <property type="component" value="Unassembled WGS sequence"/>
</dbReference>
<dbReference type="InterPro" id="IPR011042">
    <property type="entry name" value="6-blade_b-propeller_TolB-like"/>
</dbReference>
<feature type="domain" description="Glucose/Sorbosone dehydrogenase" evidence="14">
    <location>
        <begin position="224"/>
        <end position="580"/>
    </location>
</feature>
<evidence type="ECO:0000256" key="1">
    <source>
        <dbReference type="ARBA" id="ARBA00001931"/>
    </source>
</evidence>